<name>A0ABQ5EU30_9ASTR</name>
<reference evidence="2" key="1">
    <citation type="journal article" date="2022" name="Int. J. Mol. Sci.">
        <title>Draft Genome of Tanacetum Coccineum: Genomic Comparison of Closely Related Tanacetum-Family Plants.</title>
        <authorList>
            <person name="Yamashiro T."/>
            <person name="Shiraishi A."/>
            <person name="Nakayama K."/>
            <person name="Satake H."/>
        </authorList>
    </citation>
    <scope>NUCLEOTIDE SEQUENCE</scope>
</reference>
<sequence length="270" mass="29791">YAKLIQELLTNISKTCPRINNTDGKLVAVTPKNKDKRVRFTEHVTSSGNTITKTASTSNLVSNKPMLSSTGIKLPTSASGSQPSGNIKKDKIQQTPISIQKNKVQAHPRKVKSNLCVLDVINNVKARVKSNLLRKVQKKSLGNQQEVPLRIPSTLDNKTPKPVVTLVYLKTNGPVSKSKVFKSVSANKKEPSQSWGSIVSDVPSSSLAECRSSKLFYGIWSLLVAQAYDRKIALPAHQFCHKFLYYQEFGNESTGKDIGNMVIIRLGMLR</sequence>
<feature type="non-terminal residue" evidence="2">
    <location>
        <position position="1"/>
    </location>
</feature>
<feature type="compositionally biased region" description="Polar residues" evidence="1">
    <location>
        <begin position="62"/>
        <end position="85"/>
    </location>
</feature>
<reference evidence="2" key="2">
    <citation type="submission" date="2022-01" db="EMBL/GenBank/DDBJ databases">
        <authorList>
            <person name="Yamashiro T."/>
            <person name="Shiraishi A."/>
            <person name="Satake H."/>
            <person name="Nakayama K."/>
        </authorList>
    </citation>
    <scope>NUCLEOTIDE SEQUENCE</scope>
</reference>
<keyword evidence="3" id="KW-1185">Reference proteome</keyword>
<gene>
    <name evidence="2" type="ORF">Tco_0989461</name>
</gene>
<accession>A0ABQ5EU30</accession>
<dbReference type="EMBL" id="BQNB010016670">
    <property type="protein sequence ID" value="GJT54407.1"/>
    <property type="molecule type" value="Genomic_DNA"/>
</dbReference>
<feature type="region of interest" description="Disordered" evidence="1">
    <location>
        <begin position="62"/>
        <end position="93"/>
    </location>
</feature>
<evidence type="ECO:0000313" key="2">
    <source>
        <dbReference type="EMBL" id="GJT54407.1"/>
    </source>
</evidence>
<protein>
    <submittedName>
        <fullName evidence="2">Uncharacterized protein</fullName>
    </submittedName>
</protein>
<proteinExistence type="predicted"/>
<evidence type="ECO:0000313" key="3">
    <source>
        <dbReference type="Proteomes" id="UP001151760"/>
    </source>
</evidence>
<dbReference type="Proteomes" id="UP001151760">
    <property type="component" value="Unassembled WGS sequence"/>
</dbReference>
<organism evidence="2 3">
    <name type="scientific">Tanacetum coccineum</name>
    <dbReference type="NCBI Taxonomy" id="301880"/>
    <lineage>
        <taxon>Eukaryota</taxon>
        <taxon>Viridiplantae</taxon>
        <taxon>Streptophyta</taxon>
        <taxon>Embryophyta</taxon>
        <taxon>Tracheophyta</taxon>
        <taxon>Spermatophyta</taxon>
        <taxon>Magnoliopsida</taxon>
        <taxon>eudicotyledons</taxon>
        <taxon>Gunneridae</taxon>
        <taxon>Pentapetalae</taxon>
        <taxon>asterids</taxon>
        <taxon>campanulids</taxon>
        <taxon>Asterales</taxon>
        <taxon>Asteraceae</taxon>
        <taxon>Asteroideae</taxon>
        <taxon>Anthemideae</taxon>
        <taxon>Anthemidinae</taxon>
        <taxon>Tanacetum</taxon>
    </lineage>
</organism>
<evidence type="ECO:0000256" key="1">
    <source>
        <dbReference type="SAM" id="MobiDB-lite"/>
    </source>
</evidence>
<comment type="caution">
    <text evidence="2">The sequence shown here is derived from an EMBL/GenBank/DDBJ whole genome shotgun (WGS) entry which is preliminary data.</text>
</comment>